<accession>A0ABY3MSQ2</accession>
<dbReference type="EMBL" id="PJAI02000039">
    <property type="protein sequence ID" value="TYK64214.1"/>
    <property type="molecule type" value="Genomic_DNA"/>
</dbReference>
<proteinExistence type="predicted"/>
<reference evidence="2 3" key="1">
    <citation type="submission" date="2019-08" db="EMBL/GenBank/DDBJ databases">
        <title>Microbe sample from Colwellia echini.</title>
        <authorList>
            <person name="Christiansen L."/>
            <person name="Pathiraja D."/>
            <person name="Schultz-Johansen M."/>
            <person name="Choi I.-G."/>
            <person name="Stougaard P."/>
        </authorList>
    </citation>
    <scope>NUCLEOTIDE SEQUENCE [LARGE SCALE GENOMIC DNA]</scope>
    <source>
        <strain evidence="2 3">A3</strain>
    </source>
</reference>
<name>A0ABY3MSQ2_9GAMM</name>
<protein>
    <recommendedName>
        <fullName evidence="1">Oxidoreductase-like domain-containing protein</fullName>
    </recommendedName>
</protein>
<organism evidence="2 3">
    <name type="scientific">Colwellia echini</name>
    <dbReference type="NCBI Taxonomy" id="1982103"/>
    <lineage>
        <taxon>Bacteria</taxon>
        <taxon>Pseudomonadati</taxon>
        <taxon>Pseudomonadota</taxon>
        <taxon>Gammaproteobacteria</taxon>
        <taxon>Alteromonadales</taxon>
        <taxon>Colwelliaceae</taxon>
        <taxon>Colwellia</taxon>
    </lineage>
</organism>
<dbReference type="Proteomes" id="UP000815846">
    <property type="component" value="Unassembled WGS sequence"/>
</dbReference>
<evidence type="ECO:0000313" key="2">
    <source>
        <dbReference type="EMBL" id="TYK64214.1"/>
    </source>
</evidence>
<sequence>MLNNKPTPPADNECCDSACDPCVWDNYYRKLKIWRMEQVIIKEQQQLKSTTDKNPTKI</sequence>
<evidence type="ECO:0000259" key="1">
    <source>
        <dbReference type="Pfam" id="PF09791"/>
    </source>
</evidence>
<dbReference type="InterPro" id="IPR019180">
    <property type="entry name" value="Oxidoreductase-like_N"/>
</dbReference>
<dbReference type="RefSeq" id="WP_101342975.1">
    <property type="nucleotide sequence ID" value="NZ_PJAI02000039.1"/>
</dbReference>
<keyword evidence="3" id="KW-1185">Reference proteome</keyword>
<feature type="domain" description="Oxidoreductase-like" evidence="1">
    <location>
        <begin position="4"/>
        <end position="37"/>
    </location>
</feature>
<gene>
    <name evidence="2" type="ORF">CWS31_016870</name>
</gene>
<evidence type="ECO:0000313" key="3">
    <source>
        <dbReference type="Proteomes" id="UP000815846"/>
    </source>
</evidence>
<dbReference type="Pfam" id="PF09791">
    <property type="entry name" value="Oxidored-like"/>
    <property type="match status" value="1"/>
</dbReference>
<comment type="caution">
    <text evidence="2">The sequence shown here is derived from an EMBL/GenBank/DDBJ whole genome shotgun (WGS) entry which is preliminary data.</text>
</comment>